<geneLocation type="plastid" evidence="9"/>
<dbReference type="InterPro" id="IPR036935">
    <property type="entry name" value="Ribosomal_bL9_N_sf"/>
</dbReference>
<dbReference type="AlphaFoldDB" id="A0A4D6WLC8"/>
<dbReference type="InterPro" id="IPR020070">
    <property type="entry name" value="Ribosomal_bL9_N"/>
</dbReference>
<dbReference type="GO" id="GO:0006412">
    <property type="term" value="P:translation"/>
    <property type="evidence" value="ECO:0007669"/>
    <property type="project" value="InterPro"/>
</dbReference>
<evidence type="ECO:0000256" key="3">
    <source>
        <dbReference type="ARBA" id="ARBA00022884"/>
    </source>
</evidence>
<dbReference type="GO" id="GO:0019843">
    <property type="term" value="F:rRNA binding"/>
    <property type="evidence" value="ECO:0007669"/>
    <property type="project" value="UniProtKB-KW"/>
</dbReference>
<protein>
    <recommendedName>
        <fullName evidence="6">50S ribosomal protein L9, chloroplastic</fullName>
    </recommendedName>
</protein>
<dbReference type="GO" id="GO:1990904">
    <property type="term" value="C:ribonucleoprotein complex"/>
    <property type="evidence" value="ECO:0007669"/>
    <property type="project" value="UniProtKB-KW"/>
</dbReference>
<dbReference type="GO" id="GO:0003735">
    <property type="term" value="F:structural constituent of ribosome"/>
    <property type="evidence" value="ECO:0007669"/>
    <property type="project" value="InterPro"/>
</dbReference>
<dbReference type="Pfam" id="PF01281">
    <property type="entry name" value="Ribosomal_L9_N"/>
    <property type="match status" value="1"/>
</dbReference>
<name>A0A4D6WLC8_9FLOR</name>
<dbReference type="SUPFAM" id="SSF55653">
    <property type="entry name" value="Ribosomal protein L9 C-domain"/>
    <property type="match status" value="1"/>
</dbReference>
<keyword evidence="2" id="KW-0699">rRNA-binding</keyword>
<comment type="similarity">
    <text evidence="1">Belongs to the bacterial ribosomal protein bL9 family.</text>
</comment>
<dbReference type="EMBL" id="MK814608">
    <property type="protein sequence ID" value="QCI04072.1"/>
    <property type="molecule type" value="Genomic_DNA"/>
</dbReference>
<dbReference type="NCBIfam" id="TIGR00158">
    <property type="entry name" value="L9"/>
    <property type="match status" value="1"/>
</dbReference>
<evidence type="ECO:0000259" key="7">
    <source>
        <dbReference type="Pfam" id="PF01281"/>
    </source>
</evidence>
<dbReference type="HAMAP" id="MF_00503">
    <property type="entry name" value="Ribosomal_bL9"/>
    <property type="match status" value="1"/>
</dbReference>
<reference evidence="9" key="2">
    <citation type="submission" date="2019-04" db="EMBL/GenBank/DDBJ databases">
        <authorList>
            <person name="Pasella M."/>
        </authorList>
    </citation>
    <scope>NUCLEOTIDE SEQUENCE</scope>
    <source>
        <strain evidence="9">PD2956</strain>
    </source>
</reference>
<dbReference type="InterPro" id="IPR036791">
    <property type="entry name" value="Ribosomal_bL9_C_sf"/>
</dbReference>
<dbReference type="Gene3D" id="3.40.5.10">
    <property type="entry name" value="Ribosomal protein L9, N-terminal domain"/>
    <property type="match status" value="1"/>
</dbReference>
<feature type="domain" description="Large ribosomal subunit protein bL9 C-terminal" evidence="8">
    <location>
        <begin position="68"/>
        <end position="150"/>
    </location>
</feature>
<proteinExistence type="inferred from homology"/>
<evidence type="ECO:0000256" key="6">
    <source>
        <dbReference type="ARBA" id="ARBA00035427"/>
    </source>
</evidence>
<dbReference type="InterPro" id="IPR000244">
    <property type="entry name" value="Ribosomal_bL9"/>
</dbReference>
<evidence type="ECO:0000256" key="1">
    <source>
        <dbReference type="ARBA" id="ARBA00010605"/>
    </source>
</evidence>
<organism evidence="9">
    <name type="scientific">Antithamnionella ternifolia</name>
    <dbReference type="NCBI Taxonomy" id="207919"/>
    <lineage>
        <taxon>Eukaryota</taxon>
        <taxon>Rhodophyta</taxon>
        <taxon>Florideophyceae</taxon>
        <taxon>Rhodymeniophycidae</taxon>
        <taxon>Ceramiales</taxon>
        <taxon>Ceramiaceae</taxon>
        <taxon>Antithamnionella</taxon>
    </lineage>
</organism>
<feature type="domain" description="Ribosomal protein L9" evidence="7">
    <location>
        <begin position="6"/>
        <end position="51"/>
    </location>
</feature>
<dbReference type="SUPFAM" id="SSF55658">
    <property type="entry name" value="L9 N-domain-like"/>
    <property type="match status" value="1"/>
</dbReference>
<dbReference type="InterPro" id="IPR020069">
    <property type="entry name" value="Ribosomal_bL9_C"/>
</dbReference>
<keyword evidence="9" id="KW-0934">Plastid</keyword>
<evidence type="ECO:0000313" key="9">
    <source>
        <dbReference type="EMBL" id="QCI04072.1"/>
    </source>
</evidence>
<dbReference type="Gene3D" id="3.10.430.100">
    <property type="entry name" value="Ribosomal protein L9, C-terminal domain"/>
    <property type="match status" value="1"/>
</dbReference>
<dbReference type="InterPro" id="IPR009027">
    <property type="entry name" value="Ribosomal_bL9/RNase_H1_N"/>
</dbReference>
<sequence>MKKNITVIVKQTHDNLGEKGQVLKVSPGYAFNYLLPNNLVELATKGKIKHFNMFTKIANQKKDIVKMEAIKLKNQIQQIKKISIKRKIGQQQQIFGSINEKDIIQKILEQTKSKLDKKQIQIPEIKNTGIFNILIKFIENESCYLQIQIVPENI</sequence>
<accession>A0A4D6WLC8</accession>
<gene>
    <name evidence="9" type="primary">rpl9</name>
</gene>
<evidence type="ECO:0000256" key="5">
    <source>
        <dbReference type="ARBA" id="ARBA00023274"/>
    </source>
</evidence>
<keyword evidence="4 9" id="KW-0689">Ribosomal protein</keyword>
<evidence type="ECO:0000259" key="8">
    <source>
        <dbReference type="Pfam" id="PF03948"/>
    </source>
</evidence>
<dbReference type="PANTHER" id="PTHR21368">
    <property type="entry name" value="50S RIBOSOMAL PROTEIN L9"/>
    <property type="match status" value="1"/>
</dbReference>
<dbReference type="Pfam" id="PF03948">
    <property type="entry name" value="Ribosomal_L9_C"/>
    <property type="match status" value="1"/>
</dbReference>
<keyword evidence="3" id="KW-0694">RNA-binding</keyword>
<evidence type="ECO:0000256" key="2">
    <source>
        <dbReference type="ARBA" id="ARBA00022730"/>
    </source>
</evidence>
<dbReference type="GO" id="GO:0005840">
    <property type="term" value="C:ribosome"/>
    <property type="evidence" value="ECO:0007669"/>
    <property type="project" value="UniProtKB-KW"/>
</dbReference>
<keyword evidence="5" id="KW-0687">Ribonucleoprotein</keyword>
<evidence type="ECO:0000256" key="4">
    <source>
        <dbReference type="ARBA" id="ARBA00022980"/>
    </source>
</evidence>
<reference evidence="9" key="1">
    <citation type="journal article" date="2019" name="Mol. Phylogenet. Evol.">
        <title>Morphological evolution and classification of the red algal order Ceramiales inferred using plastid phylogenomics.</title>
        <authorList>
            <person name="Diaz-Tapia P."/>
            <person name="Pasella M.M."/>
            <person name="Verbruggen H."/>
            <person name="Maggs C.A."/>
        </authorList>
    </citation>
    <scope>NUCLEOTIDE SEQUENCE</scope>
    <source>
        <strain evidence="9">PD2956</strain>
    </source>
</reference>
<dbReference type="InterPro" id="IPR020594">
    <property type="entry name" value="Ribosomal_bL9_bac/chp"/>
</dbReference>